<dbReference type="EMBL" id="BK014812">
    <property type="protein sequence ID" value="DAD76890.1"/>
    <property type="molecule type" value="Genomic_DNA"/>
</dbReference>
<sequence length="105" mass="12242">MLNLDERIEEAKKIVPEIMDNDISVVEKLYEIIFEKYSEEKQELLRVYLLGYLLTMNEEVNFEEIQISNVVLKEGTGSDNPYFRMYTELLKLMGTDENVATVGVI</sequence>
<evidence type="ECO:0000313" key="1">
    <source>
        <dbReference type="EMBL" id="DAD76890.1"/>
    </source>
</evidence>
<reference evidence="1" key="1">
    <citation type="journal article" date="2021" name="Proc. Natl. Acad. Sci. U.S.A.">
        <title>A Catalog of Tens of Thousands of Viruses from Human Metagenomes Reveals Hidden Associations with Chronic Diseases.</title>
        <authorList>
            <person name="Tisza M.J."/>
            <person name="Buck C.B."/>
        </authorList>
    </citation>
    <scope>NUCLEOTIDE SEQUENCE</scope>
    <source>
        <strain evidence="1">Ct9iM43</strain>
    </source>
</reference>
<name>A0A8S5M3S0_9CAUD</name>
<proteinExistence type="predicted"/>
<protein>
    <submittedName>
        <fullName evidence="1">Uncharacterized protein</fullName>
    </submittedName>
</protein>
<organism evidence="1">
    <name type="scientific">Siphoviridae sp. ct9iM43</name>
    <dbReference type="NCBI Taxonomy" id="2826177"/>
    <lineage>
        <taxon>Viruses</taxon>
        <taxon>Duplodnaviria</taxon>
        <taxon>Heunggongvirae</taxon>
        <taxon>Uroviricota</taxon>
        <taxon>Caudoviricetes</taxon>
    </lineage>
</organism>
<accession>A0A8S5M3S0</accession>